<dbReference type="Pfam" id="PF04784">
    <property type="entry name" value="DUF547"/>
    <property type="match status" value="1"/>
</dbReference>
<dbReference type="RefSeq" id="WP_208152478.1">
    <property type="nucleotide sequence ID" value="NZ_JAGEVF010000002.1"/>
</dbReference>
<keyword evidence="1" id="KW-0732">Signal</keyword>
<sequence length="231" mass="26930">MKFYLVLFTIFWSALIYAQPSHDIWNNLLKAHVSSNGNVDYQGIQNNTEDLENYISVLQNNMPTENWAKNEKLAYWINAYNALTIDLILRHYPINSIKELKKPWDQPLWHFGDKTMSLNDIEHKILRKMGEPRIHFAIVCASVSCPKLLNEAYTADAIEQQLSKATQEFLSDSSKNKISKDRLELSKIFKWFAKDFKANNSLRGFISLYSNVEIAPKAKISYLDYNWDLNE</sequence>
<protein>
    <submittedName>
        <fullName evidence="3">DUF547 domain-containing protein</fullName>
    </submittedName>
</protein>
<dbReference type="Proteomes" id="UP000676776">
    <property type="component" value="Unassembled WGS sequence"/>
</dbReference>
<gene>
    <name evidence="3" type="ORF">J4050_03030</name>
</gene>
<proteinExistence type="predicted"/>
<evidence type="ECO:0000313" key="4">
    <source>
        <dbReference type="Proteomes" id="UP000676776"/>
    </source>
</evidence>
<evidence type="ECO:0000313" key="3">
    <source>
        <dbReference type="EMBL" id="MBO3115702.1"/>
    </source>
</evidence>
<comment type="caution">
    <text evidence="3">The sequence shown here is derived from an EMBL/GenBank/DDBJ whole genome shotgun (WGS) entry which is preliminary data.</text>
</comment>
<feature type="chain" id="PRO_5046666666" evidence="1">
    <location>
        <begin position="19"/>
        <end position="231"/>
    </location>
</feature>
<reference evidence="3 4" key="1">
    <citation type="submission" date="2021-03" db="EMBL/GenBank/DDBJ databases">
        <title>Winogradskyella sp. nov., isolated from costal sediment.</title>
        <authorList>
            <person name="Gao C."/>
        </authorList>
    </citation>
    <scope>NUCLEOTIDE SEQUENCE [LARGE SCALE GENOMIC DNA]</scope>
    <source>
        <strain evidence="3 4">DF17</strain>
    </source>
</reference>
<accession>A0ABS3SYZ5</accession>
<dbReference type="PANTHER" id="PTHR34386">
    <property type="entry name" value="GLUTAREDOXIN"/>
    <property type="match status" value="1"/>
</dbReference>
<keyword evidence="4" id="KW-1185">Reference proteome</keyword>
<organism evidence="3 4">
    <name type="scientific">Winogradskyella pelagia</name>
    <dbReference type="NCBI Taxonomy" id="2819984"/>
    <lineage>
        <taxon>Bacteria</taxon>
        <taxon>Pseudomonadati</taxon>
        <taxon>Bacteroidota</taxon>
        <taxon>Flavobacteriia</taxon>
        <taxon>Flavobacteriales</taxon>
        <taxon>Flavobacteriaceae</taxon>
        <taxon>Winogradskyella</taxon>
    </lineage>
</organism>
<feature type="signal peptide" evidence="1">
    <location>
        <begin position="1"/>
        <end position="18"/>
    </location>
</feature>
<dbReference type="EMBL" id="JAGEVF010000002">
    <property type="protein sequence ID" value="MBO3115702.1"/>
    <property type="molecule type" value="Genomic_DNA"/>
</dbReference>
<evidence type="ECO:0000256" key="1">
    <source>
        <dbReference type="SAM" id="SignalP"/>
    </source>
</evidence>
<name>A0ABS3SYZ5_9FLAO</name>
<dbReference type="PANTHER" id="PTHR34386:SF1">
    <property type="entry name" value="GLUTAREDOXIN-LIKE PROTEIN NRDH"/>
    <property type="match status" value="1"/>
</dbReference>
<dbReference type="InterPro" id="IPR051548">
    <property type="entry name" value="Grx-like_ET"/>
</dbReference>
<evidence type="ECO:0000259" key="2">
    <source>
        <dbReference type="Pfam" id="PF04784"/>
    </source>
</evidence>
<feature type="domain" description="DUF547" evidence="2">
    <location>
        <begin position="65"/>
        <end position="170"/>
    </location>
</feature>
<dbReference type="InterPro" id="IPR006869">
    <property type="entry name" value="DUF547"/>
</dbReference>